<sequence length="120" mass="13806">SARSFIQRRNQVSFSLSEKPETTSSTLQQPRPSHRGRTLYPVQLSVVDAIQAAAGHRPRIRPSPSRFEDSSPREGLPPPHTHQHFFKSTPRTRPRRRQQASLYRICIGMCLCAYEYECDN</sequence>
<accession>A0A0S3T1F5</accession>
<evidence type="ECO:0000313" key="2">
    <source>
        <dbReference type="EMBL" id="BAT99022.1"/>
    </source>
</evidence>
<dbReference type="Proteomes" id="UP000291084">
    <property type="component" value="Chromosome 10"/>
</dbReference>
<protein>
    <submittedName>
        <fullName evidence="2">Uncharacterized protein</fullName>
    </submittedName>
</protein>
<reference evidence="2 3" key="1">
    <citation type="journal article" date="2015" name="Sci. Rep.">
        <title>The power of single molecule real-time sequencing technology in the de novo assembly of a eukaryotic genome.</title>
        <authorList>
            <person name="Sakai H."/>
            <person name="Naito K."/>
            <person name="Ogiso-Tanaka E."/>
            <person name="Takahashi Y."/>
            <person name="Iseki K."/>
            <person name="Muto C."/>
            <person name="Satou K."/>
            <person name="Teruya K."/>
            <person name="Shiroma A."/>
            <person name="Shimoji M."/>
            <person name="Hirano T."/>
            <person name="Itoh T."/>
            <person name="Kaga A."/>
            <person name="Tomooka N."/>
        </authorList>
    </citation>
    <scope>NUCLEOTIDE SEQUENCE [LARGE SCALE GENOMIC DNA]</scope>
    <source>
        <strain evidence="3">cv. Shumari</strain>
    </source>
</reference>
<feature type="compositionally biased region" description="Polar residues" evidence="1">
    <location>
        <begin position="1"/>
        <end position="31"/>
    </location>
</feature>
<name>A0A0S3T1F5_PHAAN</name>
<organism evidence="2 3">
    <name type="scientific">Vigna angularis var. angularis</name>
    <dbReference type="NCBI Taxonomy" id="157739"/>
    <lineage>
        <taxon>Eukaryota</taxon>
        <taxon>Viridiplantae</taxon>
        <taxon>Streptophyta</taxon>
        <taxon>Embryophyta</taxon>
        <taxon>Tracheophyta</taxon>
        <taxon>Spermatophyta</taxon>
        <taxon>Magnoliopsida</taxon>
        <taxon>eudicotyledons</taxon>
        <taxon>Gunneridae</taxon>
        <taxon>Pentapetalae</taxon>
        <taxon>rosids</taxon>
        <taxon>fabids</taxon>
        <taxon>Fabales</taxon>
        <taxon>Fabaceae</taxon>
        <taxon>Papilionoideae</taxon>
        <taxon>50 kb inversion clade</taxon>
        <taxon>NPAAA clade</taxon>
        <taxon>indigoferoid/millettioid clade</taxon>
        <taxon>Phaseoleae</taxon>
        <taxon>Vigna</taxon>
    </lineage>
</organism>
<feature type="compositionally biased region" description="Basic residues" evidence="1">
    <location>
        <begin position="81"/>
        <end position="98"/>
    </location>
</feature>
<dbReference type="EMBL" id="AP015043">
    <property type="protein sequence ID" value="BAT99022.1"/>
    <property type="molecule type" value="Genomic_DNA"/>
</dbReference>
<feature type="region of interest" description="Disordered" evidence="1">
    <location>
        <begin position="53"/>
        <end position="98"/>
    </location>
</feature>
<dbReference type="AlphaFoldDB" id="A0A0S3T1F5"/>
<gene>
    <name evidence="2" type="primary">Vigan.10G039500</name>
    <name evidence="2" type="ORF">VIGAN_10039500</name>
</gene>
<evidence type="ECO:0000256" key="1">
    <source>
        <dbReference type="SAM" id="MobiDB-lite"/>
    </source>
</evidence>
<evidence type="ECO:0000313" key="3">
    <source>
        <dbReference type="Proteomes" id="UP000291084"/>
    </source>
</evidence>
<feature type="region of interest" description="Disordered" evidence="1">
    <location>
        <begin position="1"/>
        <end position="37"/>
    </location>
</feature>
<proteinExistence type="predicted"/>
<feature type="non-terminal residue" evidence="2">
    <location>
        <position position="1"/>
    </location>
</feature>
<keyword evidence="3" id="KW-1185">Reference proteome</keyword>